<dbReference type="Gene3D" id="3.40.50.1820">
    <property type="entry name" value="alpha/beta hydrolase"/>
    <property type="match status" value="1"/>
</dbReference>
<keyword evidence="6" id="KW-0325">Glycoprotein</keyword>
<evidence type="ECO:0000256" key="5">
    <source>
        <dbReference type="ARBA" id="ARBA00023098"/>
    </source>
</evidence>
<dbReference type="InterPro" id="IPR006693">
    <property type="entry name" value="AB_hydrolase_lipase"/>
</dbReference>
<dbReference type="Proteomes" id="UP000663880">
    <property type="component" value="Unassembled WGS sequence"/>
</dbReference>
<evidence type="ECO:0000259" key="7">
    <source>
        <dbReference type="Pfam" id="PF04083"/>
    </source>
</evidence>
<comment type="similarity">
    <text evidence="1">Belongs to the AB hydrolase superfamily. Lipase family.</text>
</comment>
<keyword evidence="5" id="KW-0443">Lipid metabolism</keyword>
<dbReference type="SUPFAM" id="SSF69322">
    <property type="entry name" value="Tricorn protease domain 2"/>
    <property type="match status" value="1"/>
</dbReference>
<dbReference type="Pfam" id="PF04083">
    <property type="entry name" value="Abhydro_lipase"/>
    <property type="match status" value="1"/>
</dbReference>
<dbReference type="InterPro" id="IPR029058">
    <property type="entry name" value="AB_hydrolase_fold"/>
</dbReference>
<comment type="caution">
    <text evidence="8">The sequence shown here is derived from an EMBL/GenBank/DDBJ whole genome shotgun (WGS) entry which is preliminary data.</text>
</comment>
<dbReference type="OrthoDB" id="9974421at2759"/>
<protein>
    <recommendedName>
        <fullName evidence="7">Partial AB-hydrolase lipase domain-containing protein</fullName>
    </recommendedName>
</protein>
<evidence type="ECO:0000256" key="1">
    <source>
        <dbReference type="ARBA" id="ARBA00010701"/>
    </source>
</evidence>
<dbReference type="GO" id="GO:0016042">
    <property type="term" value="P:lipid catabolic process"/>
    <property type="evidence" value="ECO:0007669"/>
    <property type="project" value="UniProtKB-KW"/>
</dbReference>
<dbReference type="AlphaFoldDB" id="A0A821VKF1"/>
<reference evidence="8" key="1">
    <citation type="submission" date="2021-02" db="EMBL/GenBank/DDBJ databases">
        <authorList>
            <person name="Steward A R."/>
        </authorList>
    </citation>
    <scope>NUCLEOTIDE SEQUENCE</scope>
</reference>
<dbReference type="EMBL" id="CAJOBZ010000043">
    <property type="protein sequence ID" value="CAF4908326.1"/>
    <property type="molecule type" value="Genomic_DNA"/>
</dbReference>
<dbReference type="FunFam" id="3.40.50.1820:FF:000057">
    <property type="entry name" value="Lipase"/>
    <property type="match status" value="1"/>
</dbReference>
<proteinExistence type="inferred from homology"/>
<evidence type="ECO:0000256" key="6">
    <source>
        <dbReference type="ARBA" id="ARBA00023180"/>
    </source>
</evidence>
<accession>A0A821VKF1</accession>
<feature type="domain" description="Partial AB-hydrolase lipase" evidence="7">
    <location>
        <begin position="297"/>
        <end position="358"/>
    </location>
</feature>
<keyword evidence="4" id="KW-0442">Lipid degradation</keyword>
<keyword evidence="3" id="KW-0378">Hydrolase</keyword>
<organism evidence="8 9">
    <name type="scientific">Pieris macdunnoughi</name>
    <dbReference type="NCBI Taxonomy" id="345717"/>
    <lineage>
        <taxon>Eukaryota</taxon>
        <taxon>Metazoa</taxon>
        <taxon>Ecdysozoa</taxon>
        <taxon>Arthropoda</taxon>
        <taxon>Hexapoda</taxon>
        <taxon>Insecta</taxon>
        <taxon>Pterygota</taxon>
        <taxon>Neoptera</taxon>
        <taxon>Endopterygota</taxon>
        <taxon>Lepidoptera</taxon>
        <taxon>Glossata</taxon>
        <taxon>Ditrysia</taxon>
        <taxon>Papilionoidea</taxon>
        <taxon>Pieridae</taxon>
        <taxon>Pierinae</taxon>
        <taxon>Pieris</taxon>
    </lineage>
</organism>
<evidence type="ECO:0000313" key="9">
    <source>
        <dbReference type="Proteomes" id="UP000663880"/>
    </source>
</evidence>
<keyword evidence="2" id="KW-0732">Signal</keyword>
<dbReference type="SUPFAM" id="SSF53474">
    <property type="entry name" value="alpha/beta-Hydrolases"/>
    <property type="match status" value="1"/>
</dbReference>
<name>A0A821VKF1_9NEOP</name>
<evidence type="ECO:0000313" key="8">
    <source>
        <dbReference type="EMBL" id="CAF4908326.1"/>
    </source>
</evidence>
<sequence length="671" mass="75555">MQKSKNSCRKVIIEDANIPYNFSIDRNKNKLFFCINADELCDQSFQSAVVDLDTASPWIIPSIRNGFASAVDNNTSTVYLAGSDGIYRYNDHVKDIEKPAIIENIDIFDMKFNELLYFIDTANLNLYVLKNGKKVCITVIEEYGIQHFTFAGHLVIFSNSNGLYYLDKNNNKNSPVWFTNNVNNIRGLVTDVEGVPHIVAQDGIYSIDLKTMNVNKLMTLQDGFALDFDRFNNMVYSDGRSSHLRNDLEMLLIVATFCVLLATVGGSPNAKFVEELVKNNVFGSVSSRVLEDARLDVPQLVRKYKYPLEEHHVITPDGYILTLHRIPHGRDRNTQSGNKPAVLVMHGLLCSSADWVLTGPGVGLGYILAEEGFDVWLGNNRGNYYSRRHLLLDPNDTNSTAFWKFSLDEMGNVDLSSSIDYILRRTSRPNLHYIGMSQGTTIYFVLGSLRPDFSEKIASAHMLAPVVFNTGNGSPLMDTVAPIVAAVMSWATDNGFGELLPKSDLMADIARRYCRDGVATQSLCSTILFMLGGWSESQHNATLLPVKLAHTPAGASLRQFAHLTQNMASKKFRRYDYGPIQNMLRYGKTQPPEYNLLNIKNPVFLHYSDGDSRTNDIDINLLYDLLDTTKELIRVPDDNFSHVDFMWGKNAKTVLYDRVISEIRKIESSQK</sequence>
<gene>
    <name evidence="8" type="ORF">PMACD_LOCUS11901</name>
</gene>
<keyword evidence="9" id="KW-1185">Reference proteome</keyword>
<evidence type="ECO:0000256" key="4">
    <source>
        <dbReference type="ARBA" id="ARBA00022963"/>
    </source>
</evidence>
<dbReference type="PANTHER" id="PTHR11005">
    <property type="entry name" value="LYSOSOMAL ACID LIPASE-RELATED"/>
    <property type="match status" value="1"/>
</dbReference>
<evidence type="ECO:0000256" key="2">
    <source>
        <dbReference type="ARBA" id="ARBA00022729"/>
    </source>
</evidence>
<evidence type="ECO:0000256" key="3">
    <source>
        <dbReference type="ARBA" id="ARBA00022801"/>
    </source>
</evidence>
<dbReference type="GO" id="GO:0016787">
    <property type="term" value="F:hydrolase activity"/>
    <property type="evidence" value="ECO:0007669"/>
    <property type="project" value="UniProtKB-KW"/>
</dbReference>